<organism evidence="2 3">
    <name type="scientific">Leucocoprinus birnbaumii</name>
    <dbReference type="NCBI Taxonomy" id="56174"/>
    <lineage>
        <taxon>Eukaryota</taxon>
        <taxon>Fungi</taxon>
        <taxon>Dikarya</taxon>
        <taxon>Basidiomycota</taxon>
        <taxon>Agaricomycotina</taxon>
        <taxon>Agaricomycetes</taxon>
        <taxon>Agaricomycetidae</taxon>
        <taxon>Agaricales</taxon>
        <taxon>Agaricineae</taxon>
        <taxon>Agaricaceae</taxon>
        <taxon>Leucocoprinus</taxon>
    </lineage>
</organism>
<keyword evidence="1" id="KW-1133">Transmembrane helix</keyword>
<sequence>MSTSEVPFRGLVLSEPELTGTLCSGGCCILSRLDSPNFDIYCFFCLTAYFALKKREENLRVLPATSGYTVYSGALCILGLTSAIFFFLAIRAVLVKRDGCELEGHKSRIGAFRCHPTLCKLSNREAQARAQAQTRDSVDQKPKPVTGWSMIVGNDVYKKRFSIDSLPIRIIRGLLALLLFIVILWVGIYLIITQPLEQLGEVETRTFEGGIWTNRVAEPLFEQLYVVNPLNIPSMTPSIDIKLNKQMSQDSNQLDCTAETSSNFSITSCPFSWTYIRDKESLDISFNFSRSFPGGYSLDSPLDIYLGFTDSAQDIYRSTPPVYLLPGSRLYVFGELYLKEKLANHQLAALVDGLGRIERERNAHSVLDGFATLGGIWTFLDGAFAFIFGASLMLILFERKPLSAYGLIHILQGGELTRLHGDPTKEEEVAIVALLRDHLLDSGPVGKTIGPGRT</sequence>
<name>A0AAD5VHX4_9AGAR</name>
<dbReference type="EMBL" id="JANIEX010002017">
    <property type="protein sequence ID" value="KAJ3552703.1"/>
    <property type="molecule type" value="Genomic_DNA"/>
</dbReference>
<reference evidence="2" key="1">
    <citation type="submission" date="2022-07" db="EMBL/GenBank/DDBJ databases">
        <title>Genome Sequence of Leucocoprinus birnbaumii.</title>
        <authorList>
            <person name="Buettner E."/>
        </authorList>
    </citation>
    <scope>NUCLEOTIDE SEQUENCE</scope>
    <source>
        <strain evidence="2">VT141</strain>
    </source>
</reference>
<dbReference type="Proteomes" id="UP001213000">
    <property type="component" value="Unassembled WGS sequence"/>
</dbReference>
<evidence type="ECO:0000313" key="3">
    <source>
        <dbReference type="Proteomes" id="UP001213000"/>
    </source>
</evidence>
<dbReference type="AlphaFoldDB" id="A0AAD5VHX4"/>
<evidence type="ECO:0000256" key="1">
    <source>
        <dbReference type="SAM" id="Phobius"/>
    </source>
</evidence>
<feature type="transmembrane region" description="Helical" evidence="1">
    <location>
        <begin position="68"/>
        <end position="90"/>
    </location>
</feature>
<comment type="caution">
    <text evidence="2">The sequence shown here is derived from an EMBL/GenBank/DDBJ whole genome shotgun (WGS) entry which is preliminary data.</text>
</comment>
<evidence type="ECO:0000313" key="2">
    <source>
        <dbReference type="EMBL" id="KAJ3552703.1"/>
    </source>
</evidence>
<gene>
    <name evidence="2" type="ORF">NP233_g12816</name>
</gene>
<keyword evidence="1" id="KW-0472">Membrane</keyword>
<proteinExistence type="predicted"/>
<keyword evidence="3" id="KW-1185">Reference proteome</keyword>
<feature type="transmembrane region" description="Helical" evidence="1">
    <location>
        <begin position="170"/>
        <end position="192"/>
    </location>
</feature>
<protein>
    <submittedName>
        <fullName evidence="2">Uncharacterized protein</fullName>
    </submittedName>
</protein>
<keyword evidence="1" id="KW-0812">Transmembrane</keyword>
<feature type="transmembrane region" description="Helical" evidence="1">
    <location>
        <begin position="376"/>
        <end position="397"/>
    </location>
</feature>
<accession>A0AAD5VHX4</accession>